<evidence type="ECO:0000256" key="2">
    <source>
        <dbReference type="ARBA" id="ARBA00023015"/>
    </source>
</evidence>
<accession>A0ABV4UR78</accession>
<dbReference type="Pfam" id="PF03466">
    <property type="entry name" value="LysR_substrate"/>
    <property type="match status" value="1"/>
</dbReference>
<dbReference type="Gene3D" id="3.40.190.10">
    <property type="entry name" value="Periplasmic binding protein-like II"/>
    <property type="match status" value="2"/>
</dbReference>
<name>A0ABV4UR78_9MICC</name>
<feature type="domain" description="LysR substrate-binding" evidence="6">
    <location>
        <begin position="16"/>
        <end position="106"/>
    </location>
</feature>
<proteinExistence type="inferred from homology"/>
<gene>
    <name evidence="7" type="ORF">ACETWP_16405</name>
</gene>
<keyword evidence="2" id="KW-0805">Transcription regulation</keyword>
<dbReference type="PANTHER" id="PTHR30346">
    <property type="entry name" value="TRANSCRIPTIONAL DUAL REGULATOR HCAR-RELATED"/>
    <property type="match status" value="1"/>
</dbReference>
<evidence type="ECO:0000256" key="4">
    <source>
        <dbReference type="ARBA" id="ARBA00023163"/>
    </source>
</evidence>
<keyword evidence="8" id="KW-1185">Reference proteome</keyword>
<evidence type="ECO:0000313" key="8">
    <source>
        <dbReference type="Proteomes" id="UP001575652"/>
    </source>
</evidence>
<feature type="compositionally biased region" description="Gly residues" evidence="5">
    <location>
        <begin position="227"/>
        <end position="236"/>
    </location>
</feature>
<organism evidence="7 8">
    <name type="scientific">Arthrobacter halodurans</name>
    <dbReference type="NCBI Taxonomy" id="516699"/>
    <lineage>
        <taxon>Bacteria</taxon>
        <taxon>Bacillati</taxon>
        <taxon>Actinomycetota</taxon>
        <taxon>Actinomycetes</taxon>
        <taxon>Micrococcales</taxon>
        <taxon>Micrococcaceae</taxon>
        <taxon>Arthrobacter</taxon>
    </lineage>
</organism>
<feature type="compositionally biased region" description="Polar residues" evidence="5">
    <location>
        <begin position="188"/>
        <end position="198"/>
    </location>
</feature>
<protein>
    <submittedName>
        <fullName evidence="7">Substrate-binding domain-containing protein</fullName>
    </submittedName>
</protein>
<feature type="compositionally biased region" description="Low complexity" evidence="5">
    <location>
        <begin position="213"/>
        <end position="226"/>
    </location>
</feature>
<keyword evidence="3" id="KW-0238">DNA-binding</keyword>
<dbReference type="PANTHER" id="PTHR30346:SF0">
    <property type="entry name" value="HCA OPERON TRANSCRIPTIONAL ACTIVATOR HCAR"/>
    <property type="match status" value="1"/>
</dbReference>
<dbReference type="InterPro" id="IPR005119">
    <property type="entry name" value="LysR_subst-bd"/>
</dbReference>
<dbReference type="SUPFAM" id="SSF53850">
    <property type="entry name" value="Periplasmic binding protein-like II"/>
    <property type="match status" value="1"/>
</dbReference>
<evidence type="ECO:0000256" key="1">
    <source>
        <dbReference type="ARBA" id="ARBA00009437"/>
    </source>
</evidence>
<evidence type="ECO:0000313" key="7">
    <source>
        <dbReference type="EMBL" id="MFB0836172.1"/>
    </source>
</evidence>
<comment type="caution">
    <text evidence="7">The sequence shown here is derived from an EMBL/GenBank/DDBJ whole genome shotgun (WGS) entry which is preliminary data.</text>
</comment>
<evidence type="ECO:0000256" key="5">
    <source>
        <dbReference type="SAM" id="MobiDB-lite"/>
    </source>
</evidence>
<feature type="compositionally biased region" description="Gly residues" evidence="5">
    <location>
        <begin position="243"/>
        <end position="258"/>
    </location>
</feature>
<comment type="similarity">
    <text evidence="1">Belongs to the LysR transcriptional regulatory family.</text>
</comment>
<evidence type="ECO:0000259" key="6">
    <source>
        <dbReference type="Pfam" id="PF03466"/>
    </source>
</evidence>
<evidence type="ECO:0000256" key="3">
    <source>
        <dbReference type="ARBA" id="ARBA00023125"/>
    </source>
</evidence>
<dbReference type="EMBL" id="JBHDLJ010000019">
    <property type="protein sequence ID" value="MFB0836172.1"/>
    <property type="molecule type" value="Genomic_DNA"/>
</dbReference>
<sequence length="258" mass="27021">MAGLKIAYVPGVTPGKWLDRWQDRYPDAPVDAFLYDAGDPLALLAQGRADMVFVRFPDGASPAGPATHVIPLYDELPVVCAPRDHDVELYDDEVPLADVADARFLDLADYPPEAGGAAMAVEVVGTGAGLLVLPMSVAKLYRRKDVVHRVLSGAPVTRIGLAWNRPAGDDPENPLIVEFVGIVRGRAANSSRQPSVQERQQEEAAKALKKRQSGAAKAAGAAAKSGGKSGAKGGPRGTARSGRTGGPRKSGGGGRGRR</sequence>
<dbReference type="Proteomes" id="UP001575652">
    <property type="component" value="Unassembled WGS sequence"/>
</dbReference>
<dbReference type="RefSeq" id="WP_373973348.1">
    <property type="nucleotide sequence ID" value="NZ_JBHDLJ010000019.1"/>
</dbReference>
<dbReference type="CDD" id="cd05466">
    <property type="entry name" value="PBP2_LTTR_substrate"/>
    <property type="match status" value="1"/>
</dbReference>
<reference evidence="7 8" key="1">
    <citation type="submission" date="2024-09" db="EMBL/GenBank/DDBJ databases">
        <authorList>
            <person name="Salinas-Garcia M.A."/>
            <person name="Prieme A."/>
        </authorList>
    </citation>
    <scope>NUCLEOTIDE SEQUENCE [LARGE SCALE GENOMIC DNA]</scope>
    <source>
        <strain evidence="7 8">DSM 21081</strain>
    </source>
</reference>
<feature type="region of interest" description="Disordered" evidence="5">
    <location>
        <begin position="188"/>
        <end position="258"/>
    </location>
</feature>
<keyword evidence="4" id="KW-0804">Transcription</keyword>